<protein>
    <recommendedName>
        <fullName evidence="2">C2 domain-containing protein</fullName>
    </recommendedName>
</protein>
<dbReference type="SMART" id="SM00239">
    <property type="entry name" value="C2"/>
    <property type="match status" value="1"/>
</dbReference>
<dbReference type="Proteomes" id="UP000639772">
    <property type="component" value="Unassembled WGS sequence"/>
</dbReference>
<name>A0A835P5Z5_VANPL</name>
<evidence type="ECO:0000259" key="2">
    <source>
        <dbReference type="PROSITE" id="PS50004"/>
    </source>
</evidence>
<feature type="compositionally biased region" description="Pro residues" evidence="1">
    <location>
        <begin position="197"/>
        <end position="213"/>
    </location>
</feature>
<comment type="caution">
    <text evidence="3">The sequence shown here is derived from an EMBL/GenBank/DDBJ whole genome shotgun (WGS) entry which is preliminary data.</text>
</comment>
<evidence type="ECO:0000313" key="3">
    <source>
        <dbReference type="EMBL" id="KAG0447169.1"/>
    </source>
</evidence>
<organism evidence="3 4">
    <name type="scientific">Vanilla planifolia</name>
    <name type="common">Vanilla</name>
    <dbReference type="NCBI Taxonomy" id="51239"/>
    <lineage>
        <taxon>Eukaryota</taxon>
        <taxon>Viridiplantae</taxon>
        <taxon>Streptophyta</taxon>
        <taxon>Embryophyta</taxon>
        <taxon>Tracheophyta</taxon>
        <taxon>Spermatophyta</taxon>
        <taxon>Magnoliopsida</taxon>
        <taxon>Liliopsida</taxon>
        <taxon>Asparagales</taxon>
        <taxon>Orchidaceae</taxon>
        <taxon>Vanilloideae</taxon>
        <taxon>Vanilleae</taxon>
        <taxon>Vanilla</taxon>
    </lineage>
</organism>
<dbReference type="CDD" id="cd04051">
    <property type="entry name" value="C2_SRC2_like"/>
    <property type="match status" value="1"/>
</dbReference>
<dbReference type="PANTHER" id="PTHR32246">
    <property type="entry name" value="INGRESSION PROTEIN FIC1"/>
    <property type="match status" value="1"/>
</dbReference>
<feature type="domain" description="C2" evidence="2">
    <location>
        <begin position="32"/>
        <end position="160"/>
    </location>
</feature>
<dbReference type="PROSITE" id="PS50004">
    <property type="entry name" value="C2"/>
    <property type="match status" value="1"/>
</dbReference>
<dbReference type="GO" id="GO:0006952">
    <property type="term" value="P:defense response"/>
    <property type="evidence" value="ECO:0007669"/>
    <property type="project" value="InterPro"/>
</dbReference>
<dbReference type="AlphaFoldDB" id="A0A835P5Z5"/>
<dbReference type="Gene3D" id="2.60.40.150">
    <property type="entry name" value="C2 domain"/>
    <property type="match status" value="1"/>
</dbReference>
<feature type="region of interest" description="Disordered" evidence="1">
    <location>
        <begin position="192"/>
        <end position="234"/>
    </location>
</feature>
<reference evidence="3 4" key="1">
    <citation type="journal article" date="2020" name="Nat. Food">
        <title>A phased Vanilla planifolia genome enables genetic improvement of flavour and production.</title>
        <authorList>
            <person name="Hasing T."/>
            <person name="Tang H."/>
            <person name="Brym M."/>
            <person name="Khazi F."/>
            <person name="Huang T."/>
            <person name="Chambers A.H."/>
        </authorList>
    </citation>
    <scope>NUCLEOTIDE SEQUENCE [LARGE SCALE GENOMIC DNA]</scope>
    <source>
        <tissue evidence="3">Leaf</tissue>
    </source>
</reference>
<dbReference type="Pfam" id="PF00168">
    <property type="entry name" value="C2"/>
    <property type="match status" value="1"/>
</dbReference>
<proteinExistence type="predicted"/>
<dbReference type="SUPFAM" id="SSF49562">
    <property type="entry name" value="C2 domain (Calcium/lipid-binding domain, CaLB)"/>
    <property type="match status" value="1"/>
</dbReference>
<dbReference type="PANTHER" id="PTHR32246:SF68">
    <property type="entry name" value="OS01G0853800 PROTEIN"/>
    <property type="match status" value="1"/>
</dbReference>
<accession>A0A835P5Z5</accession>
<sequence length="358" mass="39743">MLWVTKNGPFSCEKQRIREKIRRSNPTIVHRQEPNLPLTMASSRPASPSMRPFDLEITIISAKHLKNVNWRHGDLKPYAVAYLDPDRRLATKPDDAGSTRPVWNERLVLPLPLPVQHDSGLLLAIDIFHSKPSETPKPLVGTGRSQLKDLIDLEDLTGGSTPIRTVEILRPSGRPQGKIRIKLAIRERQLEPEPNYSLPPPPSGYYYSAPPPPRDYRSYSSPTPYNHPIHPQPSQYSYGSYSDPYSGYYTSSSAYYSAPPVPMAAAAPPARLPYYDRVSGYGLGPSAPADHTSGASYEQKLKTSNSGTGEGVTVGAVAGALGGLELEEEIKHEERKISGRVEGARPVREDYREYRADY</sequence>
<feature type="region of interest" description="Disordered" evidence="1">
    <location>
        <begin position="285"/>
        <end position="312"/>
    </location>
</feature>
<evidence type="ECO:0000256" key="1">
    <source>
        <dbReference type="SAM" id="MobiDB-lite"/>
    </source>
</evidence>
<dbReference type="InterPro" id="IPR000008">
    <property type="entry name" value="C2_dom"/>
</dbReference>
<dbReference type="OrthoDB" id="67700at2759"/>
<dbReference type="InterPro" id="IPR044750">
    <property type="entry name" value="C2_SRC2/BAP"/>
</dbReference>
<dbReference type="EMBL" id="JADCNM010000487">
    <property type="protein sequence ID" value="KAG0447169.1"/>
    <property type="molecule type" value="Genomic_DNA"/>
</dbReference>
<evidence type="ECO:0000313" key="4">
    <source>
        <dbReference type="Proteomes" id="UP000639772"/>
    </source>
</evidence>
<gene>
    <name evidence="3" type="ORF">HPP92_028450</name>
</gene>
<dbReference type="InterPro" id="IPR035892">
    <property type="entry name" value="C2_domain_sf"/>
</dbReference>